<reference evidence="2" key="1">
    <citation type="submission" date="2014-09" db="EMBL/GenBank/DDBJ databases">
        <authorList>
            <person name="Magalhaes I.L.F."/>
            <person name="Oliveira U."/>
            <person name="Santos F.R."/>
            <person name="Vidigal T.H.D.A."/>
            <person name="Brescovit A.D."/>
            <person name="Santos A.J."/>
        </authorList>
    </citation>
    <scope>NUCLEOTIDE SEQUENCE</scope>
    <source>
        <tissue evidence="2">Shoot tissue taken approximately 20 cm above the soil surface</tissue>
    </source>
</reference>
<dbReference type="EMBL" id="GBRH01202248">
    <property type="protein sequence ID" value="JAD95647.1"/>
    <property type="molecule type" value="Transcribed_RNA"/>
</dbReference>
<protein>
    <submittedName>
        <fullName evidence="2">Uncharacterized protein</fullName>
    </submittedName>
</protein>
<feature type="compositionally biased region" description="Basic residues" evidence="1">
    <location>
        <begin position="39"/>
        <end position="50"/>
    </location>
</feature>
<feature type="region of interest" description="Disordered" evidence="1">
    <location>
        <begin position="37"/>
        <end position="69"/>
    </location>
</feature>
<evidence type="ECO:0000256" key="1">
    <source>
        <dbReference type="SAM" id="MobiDB-lite"/>
    </source>
</evidence>
<dbReference type="AlphaFoldDB" id="A0A0A9EHZ6"/>
<evidence type="ECO:0000313" key="2">
    <source>
        <dbReference type="EMBL" id="JAD95647.1"/>
    </source>
</evidence>
<reference evidence="2" key="2">
    <citation type="journal article" date="2015" name="Data Brief">
        <title>Shoot transcriptome of the giant reed, Arundo donax.</title>
        <authorList>
            <person name="Barrero R.A."/>
            <person name="Guerrero F.D."/>
            <person name="Moolhuijzen P."/>
            <person name="Goolsby J.A."/>
            <person name="Tidwell J."/>
            <person name="Bellgard S.E."/>
            <person name="Bellgard M.I."/>
        </authorList>
    </citation>
    <scope>NUCLEOTIDE SEQUENCE</scope>
    <source>
        <tissue evidence="2">Shoot tissue taken approximately 20 cm above the soil surface</tissue>
    </source>
</reference>
<organism evidence="2">
    <name type="scientific">Arundo donax</name>
    <name type="common">Giant reed</name>
    <name type="synonym">Donax arundinaceus</name>
    <dbReference type="NCBI Taxonomy" id="35708"/>
    <lineage>
        <taxon>Eukaryota</taxon>
        <taxon>Viridiplantae</taxon>
        <taxon>Streptophyta</taxon>
        <taxon>Embryophyta</taxon>
        <taxon>Tracheophyta</taxon>
        <taxon>Spermatophyta</taxon>
        <taxon>Magnoliopsida</taxon>
        <taxon>Liliopsida</taxon>
        <taxon>Poales</taxon>
        <taxon>Poaceae</taxon>
        <taxon>PACMAD clade</taxon>
        <taxon>Arundinoideae</taxon>
        <taxon>Arundineae</taxon>
        <taxon>Arundo</taxon>
    </lineage>
</organism>
<name>A0A0A9EHZ6_ARUDO</name>
<sequence length="69" mass="8149">MNFHMNNMVKTLAELYGMLKTAEESIKKSSNHVMMIQKERKRKHGRRLKAKPRERFPVSPRTPRLSLIA</sequence>
<accession>A0A0A9EHZ6</accession>
<proteinExistence type="predicted"/>